<feature type="domain" description="DUF4283" evidence="2">
    <location>
        <begin position="149"/>
        <end position="227"/>
    </location>
</feature>
<feature type="region of interest" description="Disordered" evidence="1">
    <location>
        <begin position="1"/>
        <end position="103"/>
    </location>
</feature>
<evidence type="ECO:0000313" key="3">
    <source>
        <dbReference type="EMBL" id="GFP90795.1"/>
    </source>
</evidence>
<dbReference type="OrthoDB" id="913888at2759"/>
<comment type="caution">
    <text evidence="3">The sequence shown here is derived from an EMBL/GenBank/DDBJ whole genome shotgun (WGS) entry which is preliminary data.</text>
</comment>
<dbReference type="InterPro" id="IPR040256">
    <property type="entry name" value="At4g02000-like"/>
</dbReference>
<dbReference type="Proteomes" id="UP000653305">
    <property type="component" value="Unassembled WGS sequence"/>
</dbReference>
<name>A0A830C621_9LAMI</name>
<evidence type="ECO:0000313" key="4">
    <source>
        <dbReference type="Proteomes" id="UP000653305"/>
    </source>
</evidence>
<dbReference type="AlphaFoldDB" id="A0A830C621"/>
<keyword evidence="4" id="KW-1185">Reference proteome</keyword>
<dbReference type="InterPro" id="IPR025558">
    <property type="entry name" value="DUF4283"/>
</dbReference>
<organism evidence="3 4">
    <name type="scientific">Phtheirospermum japonicum</name>
    <dbReference type="NCBI Taxonomy" id="374723"/>
    <lineage>
        <taxon>Eukaryota</taxon>
        <taxon>Viridiplantae</taxon>
        <taxon>Streptophyta</taxon>
        <taxon>Embryophyta</taxon>
        <taxon>Tracheophyta</taxon>
        <taxon>Spermatophyta</taxon>
        <taxon>Magnoliopsida</taxon>
        <taxon>eudicotyledons</taxon>
        <taxon>Gunneridae</taxon>
        <taxon>Pentapetalae</taxon>
        <taxon>asterids</taxon>
        <taxon>lamiids</taxon>
        <taxon>Lamiales</taxon>
        <taxon>Orobanchaceae</taxon>
        <taxon>Orobanchaceae incertae sedis</taxon>
        <taxon>Phtheirospermum</taxon>
    </lineage>
</organism>
<proteinExistence type="predicted"/>
<feature type="compositionally biased region" description="Polar residues" evidence="1">
    <location>
        <begin position="80"/>
        <end position="94"/>
    </location>
</feature>
<dbReference type="EMBL" id="BMAC01000225">
    <property type="protein sequence ID" value="GFP90795.1"/>
    <property type="molecule type" value="Genomic_DNA"/>
</dbReference>
<dbReference type="Pfam" id="PF14111">
    <property type="entry name" value="DUF4283"/>
    <property type="match status" value="1"/>
</dbReference>
<accession>A0A830C621</accession>
<evidence type="ECO:0000259" key="2">
    <source>
        <dbReference type="Pfam" id="PF14111"/>
    </source>
</evidence>
<protein>
    <recommendedName>
        <fullName evidence="2">DUF4283 domain-containing protein</fullName>
    </recommendedName>
</protein>
<dbReference type="PANTHER" id="PTHR31286:SF168">
    <property type="entry name" value="DUF4283 DOMAIN-CONTAINING PROTEIN"/>
    <property type="match status" value="1"/>
</dbReference>
<dbReference type="PANTHER" id="PTHR31286">
    <property type="entry name" value="GLYCINE-RICH CELL WALL STRUCTURAL PROTEIN 1.8-LIKE"/>
    <property type="match status" value="1"/>
</dbReference>
<sequence>MGKSKKNRPSPNKAPCQKEATKETAAVSEEAPDSFPPLVGGRKVPTSSSSKTTSQQEFGTFIQDLEKTPLAAKQGAEENVVSQGPAPTTTPTESDASDAPSAKDENLWAKKLFPTNRAPSHGFKLSDLNLPEDEGDDVILKEEDIDRVEASWGYCLVGYFAAKFPGMATVYEIKRKWMVPCKALTHSSGWLVFKFNSEQDRDSVLNGGPYVIYGRPLLLKVIPSCFEFDDAEVSMMPVWVTLLGLPLDCWTQNALYKIGRKIGRPLATDEVTSNKERIAFARLLVEVDVSKEP</sequence>
<gene>
    <name evidence="3" type="ORF">PHJA_001223400</name>
</gene>
<reference evidence="3" key="1">
    <citation type="submission" date="2020-07" db="EMBL/GenBank/DDBJ databases">
        <title>Ethylene signaling mediates host invasion by parasitic plants.</title>
        <authorList>
            <person name="Yoshida S."/>
        </authorList>
    </citation>
    <scope>NUCLEOTIDE SEQUENCE</scope>
    <source>
        <strain evidence="3">Okayama</strain>
    </source>
</reference>
<evidence type="ECO:0000256" key="1">
    <source>
        <dbReference type="SAM" id="MobiDB-lite"/>
    </source>
</evidence>